<organism evidence="5 6">
    <name type="scientific">Candidatus Acidiferrum panamense</name>
    <dbReference type="NCBI Taxonomy" id="2741543"/>
    <lineage>
        <taxon>Bacteria</taxon>
        <taxon>Pseudomonadati</taxon>
        <taxon>Acidobacteriota</taxon>
        <taxon>Terriglobia</taxon>
        <taxon>Candidatus Acidiferrales</taxon>
        <taxon>Candidatus Acidiferrum</taxon>
    </lineage>
</organism>
<evidence type="ECO:0000313" key="6">
    <source>
        <dbReference type="Proteomes" id="UP000567293"/>
    </source>
</evidence>
<evidence type="ECO:0000256" key="1">
    <source>
        <dbReference type="ARBA" id="ARBA00022679"/>
    </source>
</evidence>
<dbReference type="GO" id="GO:0000155">
    <property type="term" value="F:phosphorelay sensor kinase activity"/>
    <property type="evidence" value="ECO:0007669"/>
    <property type="project" value="InterPro"/>
</dbReference>
<dbReference type="InterPro" id="IPR052023">
    <property type="entry name" value="Histidine_kinase_KdpD"/>
</dbReference>
<evidence type="ECO:0000256" key="3">
    <source>
        <dbReference type="ARBA" id="ARBA00023012"/>
    </source>
</evidence>
<keyword evidence="1" id="KW-0808">Transferase</keyword>
<dbReference type="AlphaFoldDB" id="A0A7V8SXZ4"/>
<dbReference type="FunFam" id="3.40.50.300:FF:000483">
    <property type="entry name" value="Sensor histidine kinase KdpD"/>
    <property type="match status" value="1"/>
</dbReference>
<gene>
    <name evidence="5" type="ORF">HRJ53_16255</name>
</gene>
<feature type="domain" description="Signal transduction histidine kinase osmosensitive K+ channel sensor N-terminal" evidence="4">
    <location>
        <begin position="19"/>
        <end position="227"/>
    </location>
</feature>
<evidence type="ECO:0000313" key="5">
    <source>
        <dbReference type="EMBL" id="MBA0086533.1"/>
    </source>
</evidence>
<dbReference type="GO" id="GO:0005737">
    <property type="term" value="C:cytoplasm"/>
    <property type="evidence" value="ECO:0007669"/>
    <property type="project" value="UniProtKB-ARBA"/>
</dbReference>
<dbReference type="Gene3D" id="3.40.50.300">
    <property type="entry name" value="P-loop containing nucleotide triphosphate hydrolases"/>
    <property type="match status" value="1"/>
</dbReference>
<keyword evidence="3" id="KW-0902">Two-component regulatory system</keyword>
<evidence type="ECO:0000259" key="4">
    <source>
        <dbReference type="Pfam" id="PF02702"/>
    </source>
</evidence>
<comment type="caution">
    <text evidence="5">The sequence shown here is derived from an EMBL/GenBank/DDBJ whole genome shotgun (WGS) entry which is preliminary data.</text>
</comment>
<dbReference type="GO" id="GO:0005886">
    <property type="term" value="C:plasma membrane"/>
    <property type="evidence" value="ECO:0007669"/>
    <property type="project" value="TreeGrafter"/>
</dbReference>
<dbReference type="Pfam" id="PF02702">
    <property type="entry name" value="KdpD"/>
    <property type="match status" value="1"/>
</dbReference>
<feature type="non-terminal residue" evidence="5">
    <location>
        <position position="338"/>
    </location>
</feature>
<name>A0A7V8SXZ4_9BACT</name>
<proteinExistence type="predicted"/>
<dbReference type="InterPro" id="IPR003852">
    <property type="entry name" value="Sig_transdc_His_kinase_KdpD_N"/>
</dbReference>
<dbReference type="InterPro" id="IPR027417">
    <property type="entry name" value="P-loop_NTPase"/>
</dbReference>
<dbReference type="PANTHER" id="PTHR45569">
    <property type="entry name" value="SENSOR PROTEIN KDPD"/>
    <property type="match status" value="1"/>
</dbReference>
<protein>
    <submittedName>
        <fullName evidence="5">Histidine kinase</fullName>
    </submittedName>
</protein>
<accession>A0A7V8SXZ4</accession>
<reference evidence="5" key="1">
    <citation type="submission" date="2020-06" db="EMBL/GenBank/DDBJ databases">
        <title>Legume-microbial interactions unlock mineral nutrients during tropical forest succession.</title>
        <authorList>
            <person name="Epihov D.Z."/>
        </authorList>
    </citation>
    <scope>NUCLEOTIDE SEQUENCE [LARGE SCALE GENOMIC DNA]</scope>
    <source>
        <strain evidence="5">Pan2503</strain>
    </source>
</reference>
<keyword evidence="2 5" id="KW-0418">Kinase</keyword>
<dbReference type="EMBL" id="JACDQQ010001561">
    <property type="protein sequence ID" value="MBA0086533.1"/>
    <property type="molecule type" value="Genomic_DNA"/>
</dbReference>
<dbReference type="Proteomes" id="UP000567293">
    <property type="component" value="Unassembled WGS sequence"/>
</dbReference>
<evidence type="ECO:0000256" key="2">
    <source>
        <dbReference type="ARBA" id="ARBA00022777"/>
    </source>
</evidence>
<sequence>MPKKPEEWLEVASPPQKTRGVFKLFLGYAPGVGKTFSMLSEALRRRSRGEDVVIGVVETHGRQGIEDLAQQLEHVPLKKIEYKGTIFEEMDVDAILARRPAVVLVDELAHTNIPGSKHRKRYEDVQELLAANIDVLSTLNIQHIESIAPVVRSITGIVVRETVPDWVPLTASETVMVDLTPEALHARMKRGDVYSTDKVERSLKNFFRRGNLIALRELALRQVAEQVDRSLESYMEAQDIRKNWGVRERMAVCISSNPAGQYLIARGARMARRMDAELYVVHVDRELGPLHREPNLNALAANLRFAESLGAKVIQLKGKSVADAVAAFVRSKHITQVL</sequence>
<dbReference type="PANTHER" id="PTHR45569:SF1">
    <property type="entry name" value="SENSOR PROTEIN KDPD"/>
    <property type="match status" value="1"/>
</dbReference>
<keyword evidence="6" id="KW-1185">Reference proteome</keyword>